<dbReference type="EMBL" id="JAEAOA010001340">
    <property type="protein sequence ID" value="KAK3579133.1"/>
    <property type="molecule type" value="Genomic_DNA"/>
</dbReference>
<evidence type="ECO:0000256" key="1">
    <source>
        <dbReference type="SAM" id="MobiDB-lite"/>
    </source>
</evidence>
<dbReference type="SMART" id="SM00049">
    <property type="entry name" value="DEP"/>
    <property type="match status" value="1"/>
</dbReference>
<dbReference type="InterPro" id="IPR036390">
    <property type="entry name" value="WH_DNA-bd_sf"/>
</dbReference>
<feature type="domain" description="DEP" evidence="2">
    <location>
        <begin position="29"/>
        <end position="114"/>
    </location>
</feature>
<organism evidence="3 4">
    <name type="scientific">Potamilus streckersoni</name>
    <dbReference type="NCBI Taxonomy" id="2493646"/>
    <lineage>
        <taxon>Eukaryota</taxon>
        <taxon>Metazoa</taxon>
        <taxon>Spiralia</taxon>
        <taxon>Lophotrochozoa</taxon>
        <taxon>Mollusca</taxon>
        <taxon>Bivalvia</taxon>
        <taxon>Autobranchia</taxon>
        <taxon>Heteroconchia</taxon>
        <taxon>Palaeoheterodonta</taxon>
        <taxon>Unionida</taxon>
        <taxon>Unionoidea</taxon>
        <taxon>Unionidae</taxon>
        <taxon>Ambleminae</taxon>
        <taxon>Lampsilini</taxon>
        <taxon>Potamilus</taxon>
    </lineage>
</organism>
<dbReference type="InterPro" id="IPR000591">
    <property type="entry name" value="DEP_dom"/>
</dbReference>
<reference evidence="3" key="1">
    <citation type="journal article" date="2021" name="Genome Biol. Evol.">
        <title>A High-Quality Reference Genome for a Parasitic Bivalve with Doubly Uniparental Inheritance (Bivalvia: Unionida).</title>
        <authorList>
            <person name="Smith C.H."/>
        </authorList>
    </citation>
    <scope>NUCLEOTIDE SEQUENCE</scope>
    <source>
        <strain evidence="3">CHS0354</strain>
    </source>
</reference>
<dbReference type="Proteomes" id="UP001195483">
    <property type="component" value="Unassembled WGS sequence"/>
</dbReference>
<name>A0AAE0VI45_9BIVA</name>
<keyword evidence="4" id="KW-1185">Reference proteome</keyword>
<protein>
    <recommendedName>
        <fullName evidence="2">DEP domain-containing protein</fullName>
    </recommendedName>
</protein>
<gene>
    <name evidence="3" type="ORF">CHS0354_022153</name>
</gene>
<accession>A0AAE0VI45</accession>
<reference evidence="3" key="2">
    <citation type="journal article" date="2021" name="Genome Biol. Evol.">
        <title>Developing a high-quality reference genome for a parasitic bivalve with doubly uniparental inheritance (Bivalvia: Unionida).</title>
        <authorList>
            <person name="Smith C.H."/>
        </authorList>
    </citation>
    <scope>NUCLEOTIDE SEQUENCE</scope>
    <source>
        <strain evidence="3">CHS0354</strain>
        <tissue evidence="3">Mantle</tissue>
    </source>
</reference>
<dbReference type="Gene3D" id="1.10.10.10">
    <property type="entry name" value="Winged helix-like DNA-binding domain superfamily/Winged helix DNA-binding domain"/>
    <property type="match status" value="1"/>
</dbReference>
<dbReference type="SUPFAM" id="SSF48350">
    <property type="entry name" value="GTPase activation domain, GAP"/>
    <property type="match status" value="1"/>
</dbReference>
<dbReference type="Pfam" id="PF00610">
    <property type="entry name" value="DEP"/>
    <property type="match status" value="1"/>
</dbReference>
<dbReference type="SUPFAM" id="SSF46785">
    <property type="entry name" value="Winged helix' DNA-binding domain"/>
    <property type="match status" value="1"/>
</dbReference>
<dbReference type="AlphaFoldDB" id="A0AAE0VI45"/>
<evidence type="ECO:0000313" key="3">
    <source>
        <dbReference type="EMBL" id="KAK3579133.1"/>
    </source>
</evidence>
<proteinExistence type="predicted"/>
<dbReference type="InterPro" id="IPR036388">
    <property type="entry name" value="WH-like_DNA-bd_sf"/>
</dbReference>
<reference evidence="3" key="3">
    <citation type="submission" date="2023-05" db="EMBL/GenBank/DDBJ databases">
        <authorList>
            <person name="Smith C.H."/>
        </authorList>
    </citation>
    <scope>NUCLEOTIDE SEQUENCE</scope>
    <source>
        <strain evidence="3">CHS0354</strain>
        <tissue evidence="3">Mantle</tissue>
    </source>
</reference>
<comment type="caution">
    <text evidence="3">The sequence shown here is derived from an EMBL/GenBank/DDBJ whole genome shotgun (WGS) entry which is preliminary data.</text>
</comment>
<evidence type="ECO:0000313" key="4">
    <source>
        <dbReference type="Proteomes" id="UP001195483"/>
    </source>
</evidence>
<dbReference type="PANTHER" id="PTHR16206">
    <property type="entry name" value="DEP DOMAIN-CONTAINING"/>
    <property type="match status" value="1"/>
</dbReference>
<feature type="compositionally biased region" description="Basic and acidic residues" evidence="1">
    <location>
        <begin position="553"/>
        <end position="562"/>
    </location>
</feature>
<feature type="compositionally biased region" description="Basic and acidic residues" evidence="1">
    <location>
        <begin position="519"/>
        <end position="534"/>
    </location>
</feature>
<dbReference type="GO" id="GO:0035556">
    <property type="term" value="P:intracellular signal transduction"/>
    <property type="evidence" value="ECO:0007669"/>
    <property type="project" value="InterPro"/>
</dbReference>
<feature type="region of interest" description="Disordered" evidence="1">
    <location>
        <begin position="516"/>
        <end position="536"/>
    </location>
</feature>
<dbReference type="InterPro" id="IPR008936">
    <property type="entry name" value="Rho_GTPase_activation_prot"/>
</dbReference>
<dbReference type="PANTHER" id="PTHR16206:SF4">
    <property type="entry name" value="PROTEIN LET-99"/>
    <property type="match status" value="1"/>
</dbReference>
<feature type="region of interest" description="Disordered" evidence="1">
    <location>
        <begin position="549"/>
        <end position="569"/>
    </location>
</feature>
<dbReference type="PROSITE" id="PS50186">
    <property type="entry name" value="DEP"/>
    <property type="match status" value="1"/>
</dbReference>
<sequence length="789" mass="90385">MEDKRTEKPTASFGPYRATQLWNELIRTFRAEIPLARHRRYMKTYDNCFVASEAIDWLHQYLRQNPNFGSAVTRFQSIQLLQKLHRARVFEDVRGTKHNYGDFTDSGRLFSLTHGSPFKNLRTPLALRTNFNLTNSKKSDSTDHLNQQPIKLDTDHMMSMPSIPTSQLTECQFIAKTLTAHEIEEEWKNSILMSLQKVLGVTSLDEIMDSQLISGKNIMHNCLYVNKSGVVTNIDPKEQLPHWAFSAMKCLAYWPEKVDQSLPSYSGFEKDVFHVVRDYFCGLPEPLMTFEMYEVITNIFEPVPDITFGLPSHSSRSSLQPVTRYETAFGPDNRTVTRVYYGDGISTDFRHSTEENGLLHTPLETHFEISQSEKDIFSKKNMLINCKYSPNFQRTHSTREKKYKKCVQSRRMSAGSFIDKQIYGCTIGLYARGNSMVRTLGSQQSLNPMICNNIASSCPLGNIPTPTYDSLFPDALYPTEHQPVLVGSQKLRRQKSVSSASLHKLKAENSTSYLGNVNIDDKGVSPDDSKEDIPGRSLSLSDLVAASSPVENGLREHSKKYPYDSQDSLSIDNTSQRIKRALQLVCLLLPPPQRRKLHLLLRLMNKICNNRKLQLDDTQPIQSLIIDTFHRAILCCHEEVDMDELLVIQVVTFLMNHYADIMVVPNDLKKEVEDRLANLQKTKIQFTSNDPSSVHYCKQVTVIEYENLRLSNSQRALVDLLDEIIADNSMSSKDKNKRLKQFQKTYPDIYAKRFPSVQNKTDCDVKETKPKIKPPLFVKPLLRLRGLRI</sequence>
<dbReference type="Gene3D" id="1.10.555.10">
    <property type="entry name" value="Rho GTPase activation protein"/>
    <property type="match status" value="1"/>
</dbReference>
<evidence type="ECO:0000259" key="2">
    <source>
        <dbReference type="PROSITE" id="PS50186"/>
    </source>
</evidence>